<dbReference type="InterPro" id="IPR049342">
    <property type="entry name" value="TRAF1-6_MATH_dom"/>
</dbReference>
<dbReference type="RefSeq" id="XP_035691405.1">
    <property type="nucleotide sequence ID" value="XM_035835512.1"/>
</dbReference>
<feature type="compositionally biased region" description="Polar residues" evidence="8">
    <location>
        <begin position="335"/>
        <end position="349"/>
    </location>
</feature>
<dbReference type="CDD" id="cd23126">
    <property type="entry name" value="mRING-HC-C3HC3D_TRAF4-like"/>
    <property type="match status" value="1"/>
</dbReference>
<evidence type="ECO:0000313" key="13">
    <source>
        <dbReference type="RefSeq" id="XP_035691405.1"/>
    </source>
</evidence>
<dbReference type="PANTHER" id="PTHR10131:SF151">
    <property type="entry name" value="TNF RECEPTOR ASSOCIATED FACTOR (TRAF) HOMOLOG"/>
    <property type="match status" value="1"/>
</dbReference>
<dbReference type="Gene3D" id="3.30.40.10">
    <property type="entry name" value="Zinc/RING finger domain, C3HC4 (zinc finger)"/>
    <property type="match status" value="3"/>
</dbReference>
<keyword evidence="3 7" id="KW-0479">Metal-binding</keyword>
<dbReference type="PROSITE" id="PS00518">
    <property type="entry name" value="ZF_RING_1"/>
    <property type="match status" value="1"/>
</dbReference>
<protein>
    <submittedName>
        <fullName evidence="13">TNF receptor-associated factor 6-like</fullName>
    </submittedName>
</protein>
<keyword evidence="2" id="KW-0963">Cytoplasm</keyword>
<evidence type="ECO:0000256" key="2">
    <source>
        <dbReference type="ARBA" id="ARBA00022490"/>
    </source>
</evidence>
<dbReference type="GO" id="GO:0035591">
    <property type="term" value="F:signaling adaptor activity"/>
    <property type="evidence" value="ECO:0000318"/>
    <property type="project" value="GO_Central"/>
</dbReference>
<dbReference type="SUPFAM" id="SSF57850">
    <property type="entry name" value="RING/U-box"/>
    <property type="match status" value="1"/>
</dbReference>
<dbReference type="KEGG" id="bfo:118426241"/>
<dbReference type="SMART" id="SM00184">
    <property type="entry name" value="RING"/>
    <property type="match status" value="1"/>
</dbReference>
<proteinExistence type="predicted"/>
<accession>A0A9J7M1J2</accession>
<evidence type="ECO:0000259" key="10">
    <source>
        <dbReference type="PROSITE" id="PS50144"/>
    </source>
</evidence>
<feature type="compositionally biased region" description="Low complexity" evidence="8">
    <location>
        <begin position="31"/>
        <end position="43"/>
    </location>
</feature>
<dbReference type="PANTHER" id="PTHR10131">
    <property type="entry name" value="TNF RECEPTOR ASSOCIATED FACTOR"/>
    <property type="match status" value="1"/>
</dbReference>
<feature type="compositionally biased region" description="Low complexity" evidence="8">
    <location>
        <begin position="351"/>
        <end position="368"/>
    </location>
</feature>
<feature type="zinc finger region" description="TRAF-type" evidence="7">
    <location>
        <begin position="527"/>
        <end position="583"/>
    </location>
</feature>
<dbReference type="Pfam" id="PF00097">
    <property type="entry name" value="zf-C3HC4"/>
    <property type="match status" value="1"/>
</dbReference>
<dbReference type="GO" id="GO:0005737">
    <property type="term" value="C:cytoplasm"/>
    <property type="evidence" value="ECO:0000318"/>
    <property type="project" value="GO_Central"/>
</dbReference>
<evidence type="ECO:0000259" key="9">
    <source>
        <dbReference type="PROSITE" id="PS50089"/>
    </source>
</evidence>
<dbReference type="InterPro" id="IPR001293">
    <property type="entry name" value="Znf_TRAF"/>
</dbReference>
<dbReference type="GO" id="GO:0008270">
    <property type="term" value="F:zinc ion binding"/>
    <property type="evidence" value="ECO:0007669"/>
    <property type="project" value="UniProtKB-KW"/>
</dbReference>
<dbReference type="PROSITE" id="PS50145">
    <property type="entry name" value="ZF_TRAF"/>
    <property type="match status" value="2"/>
</dbReference>
<dbReference type="CDD" id="cd00270">
    <property type="entry name" value="MATH_TRAF_C"/>
    <property type="match status" value="1"/>
</dbReference>
<dbReference type="InterPro" id="IPR013083">
    <property type="entry name" value="Znf_RING/FYVE/PHD"/>
</dbReference>
<evidence type="ECO:0000256" key="3">
    <source>
        <dbReference type="ARBA" id="ARBA00022723"/>
    </source>
</evidence>
<evidence type="ECO:0000256" key="6">
    <source>
        <dbReference type="ARBA" id="ARBA00022833"/>
    </source>
</evidence>
<feature type="compositionally biased region" description="Low complexity" evidence="8">
    <location>
        <begin position="216"/>
        <end position="226"/>
    </location>
</feature>
<reference evidence="12" key="1">
    <citation type="journal article" date="2020" name="Nat. Ecol. Evol.">
        <title>Deeply conserved synteny resolves early events in vertebrate evolution.</title>
        <authorList>
            <person name="Simakov O."/>
            <person name="Marletaz F."/>
            <person name="Yue J.X."/>
            <person name="O'Connell B."/>
            <person name="Jenkins J."/>
            <person name="Brandt A."/>
            <person name="Calef R."/>
            <person name="Tung C.H."/>
            <person name="Huang T.K."/>
            <person name="Schmutz J."/>
            <person name="Satoh N."/>
            <person name="Yu J.K."/>
            <person name="Putnam N.H."/>
            <person name="Green R.E."/>
            <person name="Rokhsar D.S."/>
        </authorList>
    </citation>
    <scope>NUCLEOTIDE SEQUENCE [LARGE SCALE GENOMIC DNA]</scope>
    <source>
        <strain evidence="12">S238N-H82</strain>
    </source>
</reference>
<feature type="region of interest" description="Disordered" evidence="8">
    <location>
        <begin position="328"/>
        <end position="368"/>
    </location>
</feature>
<feature type="domain" description="MATH" evidence="10">
    <location>
        <begin position="638"/>
        <end position="789"/>
    </location>
</feature>
<keyword evidence="5 7" id="KW-0863">Zinc-finger</keyword>
<feature type="compositionally biased region" description="Low complexity" evidence="8">
    <location>
        <begin position="187"/>
        <end position="197"/>
    </location>
</feature>
<dbReference type="InterPro" id="IPR008974">
    <property type="entry name" value="TRAF-like"/>
</dbReference>
<dbReference type="InterPro" id="IPR017907">
    <property type="entry name" value="Znf_RING_CS"/>
</dbReference>
<feature type="zinc finger region" description="TRAF-type" evidence="7">
    <location>
        <begin position="473"/>
        <end position="522"/>
    </location>
</feature>
<dbReference type="Pfam" id="PF02176">
    <property type="entry name" value="zf-TRAF"/>
    <property type="match status" value="2"/>
</dbReference>
<keyword evidence="4" id="KW-0677">Repeat</keyword>
<feature type="domain" description="TRAF-type" evidence="11">
    <location>
        <begin position="473"/>
        <end position="522"/>
    </location>
</feature>
<comment type="subcellular location">
    <subcellularLocation>
        <location evidence="1">Cytoplasm</location>
    </subcellularLocation>
</comment>
<feature type="compositionally biased region" description="Basic and acidic residues" evidence="8">
    <location>
        <begin position="274"/>
        <end position="283"/>
    </location>
</feature>
<dbReference type="FunFam" id="2.60.210.10:FF:000017">
    <property type="entry name" value="TNF receptor-associated factor"/>
    <property type="match status" value="1"/>
</dbReference>
<organism evidence="12 13">
    <name type="scientific">Branchiostoma floridae</name>
    <name type="common">Florida lancelet</name>
    <name type="synonym">Amphioxus</name>
    <dbReference type="NCBI Taxonomy" id="7739"/>
    <lineage>
        <taxon>Eukaryota</taxon>
        <taxon>Metazoa</taxon>
        <taxon>Chordata</taxon>
        <taxon>Cephalochordata</taxon>
        <taxon>Leptocardii</taxon>
        <taxon>Amphioxiformes</taxon>
        <taxon>Branchiostomatidae</taxon>
        <taxon>Branchiostoma</taxon>
    </lineage>
</organism>
<keyword evidence="12" id="KW-1185">Reference proteome</keyword>
<keyword evidence="6 7" id="KW-0862">Zinc</keyword>
<evidence type="ECO:0000256" key="4">
    <source>
        <dbReference type="ARBA" id="ARBA00022737"/>
    </source>
</evidence>
<dbReference type="InterPro" id="IPR001841">
    <property type="entry name" value="Znf_RING"/>
</dbReference>
<dbReference type="GO" id="GO:0043122">
    <property type="term" value="P:regulation of canonical NF-kappaB signal transduction"/>
    <property type="evidence" value="ECO:0000318"/>
    <property type="project" value="GO_Central"/>
</dbReference>
<dbReference type="FunFam" id="3.30.40.10:FF:000121">
    <property type="entry name" value="TNF receptor-associated factor"/>
    <property type="match status" value="1"/>
</dbReference>
<dbReference type="SUPFAM" id="SSF49599">
    <property type="entry name" value="TRAF domain-like"/>
    <property type="match status" value="3"/>
</dbReference>
<feature type="compositionally biased region" description="Basic and acidic residues" evidence="8">
    <location>
        <begin position="50"/>
        <end position="69"/>
    </location>
</feature>
<dbReference type="GO" id="GO:0007166">
    <property type="term" value="P:cell surface receptor signaling pathway"/>
    <property type="evidence" value="ECO:0000318"/>
    <property type="project" value="GO_Central"/>
</dbReference>
<feature type="compositionally biased region" description="Low complexity" evidence="8">
    <location>
        <begin position="82"/>
        <end position="112"/>
    </location>
</feature>
<dbReference type="FunFam" id="3.30.40.10:FF:001793">
    <property type="entry name" value="Predicted protein"/>
    <property type="match status" value="1"/>
</dbReference>
<feature type="domain" description="TRAF-type" evidence="11">
    <location>
        <begin position="527"/>
        <end position="583"/>
    </location>
</feature>
<dbReference type="InterPro" id="IPR018957">
    <property type="entry name" value="Znf_C3HC4_RING-type"/>
</dbReference>
<dbReference type="InterPro" id="IPR002083">
    <property type="entry name" value="MATH/TRAF_dom"/>
</dbReference>
<evidence type="ECO:0000256" key="7">
    <source>
        <dbReference type="PROSITE-ProRule" id="PRU00207"/>
    </source>
</evidence>
<evidence type="ECO:0000256" key="8">
    <source>
        <dbReference type="SAM" id="MobiDB-lite"/>
    </source>
</evidence>
<sequence length="798" mass="86459">MDDWDEFDEFIPATSSKNAAAGNKNDRDNVSSRASSRPTSSSSIAKAKRRPEGGSDNRPRSSAKQKDSSDDWADDETSWNGSKASSKPAVSRPSSSSKSISAGGPSAGSRPKTSAEVKDPSAEWGDDEADVRPRSSGDKAPERPAKSPKPSAATKPQENGWLDESLSQSTVDILREADMWLEDDAGPSRSGSAASRKGSGGSGPSTAGSRAELKSRQGSRAGSRPSSRSRSRASLRPESARSRALSPRPNRIAPAEVHVVDEVVGKSPSPSPRDIQEYRRGSQDGRPSSRPSPKPPDARAASANSSKKGLLGKVIGSLGGKTSVMSMRAAAPGESVSNPRTPSKNSGGRPSTGMSVMSAVSSSSGCSSASQRSEQAEVHFEVPLDKRYECPVCQQVLRFPVEFQECGHHVCSQCVPELVRTSGVCPIDNKTISRDQAYPNKSLQLEIAALAVRCSNAVRGCNWRGRYDEHQGHDESCEHATEPCPNGCGADIQKRFLQSHVTNDCPKRGSACDFCGQNVQQEDEIEHLKVCEKFPMSCPNGCDAKELPRQELVYHTAQECPKAIIPCPFRGAGCAFEAERQHMVVHLEGSVAEHLEKTVNLSMHNSTRITNHAEKLIDNVVAVEAMKTNVGSMDKANGCQLLWKITSYNEKLADAKAGRRVSLYSPMFLSSKYGYKMAISICPNGDGQGKGKFMSLFMCIIKGEFDALLPWPFAQKVIISVIDQCQDPDARKNIEYVIKPNTCKDNLQFLGRPIHERNPSFGTQMFCPLSHLHRGDYIRDNTMFISVQVDNSNMPSIP</sequence>
<feature type="compositionally biased region" description="Basic and acidic residues" evidence="8">
    <location>
        <begin position="130"/>
        <end position="145"/>
    </location>
</feature>
<dbReference type="PROSITE" id="PS50144">
    <property type="entry name" value="MATH"/>
    <property type="match status" value="1"/>
</dbReference>
<feature type="compositionally biased region" description="Low complexity" evidence="8">
    <location>
        <begin position="234"/>
        <end position="251"/>
    </location>
</feature>
<dbReference type="OrthoDB" id="5574452at2759"/>
<dbReference type="PROSITE" id="PS50089">
    <property type="entry name" value="ZF_RING_2"/>
    <property type="match status" value="1"/>
</dbReference>
<dbReference type="GeneID" id="118426241"/>
<name>A0A9J7M1J2_BRAFL</name>
<feature type="domain" description="RING-type" evidence="9">
    <location>
        <begin position="390"/>
        <end position="429"/>
    </location>
</feature>
<dbReference type="Gene3D" id="2.60.210.10">
    <property type="entry name" value="Apoptosis, Tumor Necrosis Factor Receptor Associated Protein 2, Chain A"/>
    <property type="match status" value="1"/>
</dbReference>
<dbReference type="AlphaFoldDB" id="A0A9J7M1J2"/>
<evidence type="ECO:0000259" key="11">
    <source>
        <dbReference type="PROSITE" id="PS50145"/>
    </source>
</evidence>
<dbReference type="SMART" id="SM00061">
    <property type="entry name" value="MATH"/>
    <property type="match status" value="1"/>
</dbReference>
<evidence type="ECO:0000256" key="5">
    <source>
        <dbReference type="ARBA" id="ARBA00022771"/>
    </source>
</evidence>
<dbReference type="Proteomes" id="UP000001554">
    <property type="component" value="Chromosome 11"/>
</dbReference>
<reference evidence="13" key="2">
    <citation type="submission" date="2025-08" db="UniProtKB">
        <authorList>
            <consortium name="RefSeq"/>
        </authorList>
    </citation>
    <scope>IDENTIFICATION</scope>
    <source>
        <strain evidence="13">S238N-H82</strain>
        <tissue evidence="13">Testes</tissue>
    </source>
</reference>
<evidence type="ECO:0000313" key="12">
    <source>
        <dbReference type="Proteomes" id="UP000001554"/>
    </source>
</evidence>
<feature type="region of interest" description="Disordered" evidence="8">
    <location>
        <begin position="1"/>
        <end position="316"/>
    </location>
</feature>
<evidence type="ECO:0000256" key="1">
    <source>
        <dbReference type="ARBA" id="ARBA00004496"/>
    </source>
</evidence>
<dbReference type="Pfam" id="PF21355">
    <property type="entry name" value="TRAF-mep_MATH"/>
    <property type="match status" value="1"/>
</dbReference>
<gene>
    <name evidence="13" type="primary">LOC118426241</name>
</gene>